<sequence length="86" mass="10107">MRRFDDIEDVLHEVECLVDEVHAMRAADAVILESVKETLLNRLVVLVDFAEKHSWPPVGTTPEIRLRQFQDWIKEAADDFRQRLFS</sequence>
<dbReference type="AlphaFoldDB" id="A0A2S5DM88"/>
<protein>
    <submittedName>
        <fullName evidence="1">Uncharacterized protein</fullName>
    </submittedName>
</protein>
<reference evidence="1 2" key="1">
    <citation type="submission" date="2018-01" db="EMBL/GenBank/DDBJ databases">
        <title>Successful Treatment of Persistent Burkholderia cepacia Bacteremia with Ceftazidime-Avibactam.</title>
        <authorList>
            <person name="Tamma P."/>
            <person name="Fan Y."/>
            <person name="Bergman Y."/>
            <person name="Sick-Samuels A."/>
            <person name="Hsu A."/>
            <person name="Timp W."/>
            <person name="Simner P."/>
        </authorList>
    </citation>
    <scope>NUCLEOTIDE SEQUENCE [LARGE SCALE GENOMIC DNA]</scope>
    <source>
        <strain evidence="1 2">170816</strain>
    </source>
</reference>
<gene>
    <name evidence="1" type="ORF">C3743_40270</name>
</gene>
<dbReference type="EMBL" id="PQVP01000006">
    <property type="protein sequence ID" value="POZ80215.1"/>
    <property type="molecule type" value="Genomic_DNA"/>
</dbReference>
<evidence type="ECO:0000313" key="2">
    <source>
        <dbReference type="Proteomes" id="UP000238655"/>
    </source>
</evidence>
<comment type="caution">
    <text evidence="1">The sequence shown here is derived from an EMBL/GenBank/DDBJ whole genome shotgun (WGS) entry which is preliminary data.</text>
</comment>
<evidence type="ECO:0000313" key="1">
    <source>
        <dbReference type="EMBL" id="POZ80215.1"/>
    </source>
</evidence>
<proteinExistence type="predicted"/>
<name>A0A2S5DM88_9BURK</name>
<dbReference type="Proteomes" id="UP000238655">
    <property type="component" value="Unassembled WGS sequence"/>
</dbReference>
<dbReference type="RefSeq" id="WP_105750031.1">
    <property type="nucleotide sequence ID" value="NZ_PQVP01000006.1"/>
</dbReference>
<organism evidence="1 2">
    <name type="scientific">Burkholderia contaminans</name>
    <dbReference type="NCBI Taxonomy" id="488447"/>
    <lineage>
        <taxon>Bacteria</taxon>
        <taxon>Pseudomonadati</taxon>
        <taxon>Pseudomonadota</taxon>
        <taxon>Betaproteobacteria</taxon>
        <taxon>Burkholderiales</taxon>
        <taxon>Burkholderiaceae</taxon>
        <taxon>Burkholderia</taxon>
        <taxon>Burkholderia cepacia complex</taxon>
    </lineage>
</organism>
<accession>A0A2S5DM88</accession>